<dbReference type="Proteomes" id="UP000799421">
    <property type="component" value="Unassembled WGS sequence"/>
</dbReference>
<evidence type="ECO:0000313" key="2">
    <source>
        <dbReference type="Proteomes" id="UP000799421"/>
    </source>
</evidence>
<dbReference type="AlphaFoldDB" id="A0A6A7C2X2"/>
<reference evidence="1" key="1">
    <citation type="journal article" date="2020" name="Stud. Mycol.">
        <title>101 Dothideomycetes genomes: a test case for predicting lifestyles and emergence of pathogens.</title>
        <authorList>
            <person name="Haridas S."/>
            <person name="Albert R."/>
            <person name="Binder M."/>
            <person name="Bloem J."/>
            <person name="Labutti K."/>
            <person name="Salamov A."/>
            <person name="Andreopoulos B."/>
            <person name="Baker S."/>
            <person name="Barry K."/>
            <person name="Bills G."/>
            <person name="Bluhm B."/>
            <person name="Cannon C."/>
            <person name="Castanera R."/>
            <person name="Culley D."/>
            <person name="Daum C."/>
            <person name="Ezra D."/>
            <person name="Gonzalez J."/>
            <person name="Henrissat B."/>
            <person name="Kuo A."/>
            <person name="Liang C."/>
            <person name="Lipzen A."/>
            <person name="Lutzoni F."/>
            <person name="Magnuson J."/>
            <person name="Mondo S."/>
            <person name="Nolan M."/>
            <person name="Ohm R."/>
            <person name="Pangilinan J."/>
            <person name="Park H.-J."/>
            <person name="Ramirez L."/>
            <person name="Alfaro M."/>
            <person name="Sun H."/>
            <person name="Tritt A."/>
            <person name="Yoshinaga Y."/>
            <person name="Zwiers L.-H."/>
            <person name="Turgeon B."/>
            <person name="Goodwin S."/>
            <person name="Spatafora J."/>
            <person name="Crous P."/>
            <person name="Grigoriev I."/>
        </authorList>
    </citation>
    <scope>NUCLEOTIDE SEQUENCE</scope>
    <source>
        <strain evidence="1">CBS 480.64</strain>
    </source>
</reference>
<sequence length="82" mass="8886">MKTIVIHTTMLQLVFDSHTSTSFLSLILSIAPSSSGRCALSPTRAKSSQYALASIQSVYCLLAICSLSRNSSCAEKIHTFLF</sequence>
<gene>
    <name evidence="1" type="ORF">K470DRAFT_32724</name>
</gene>
<dbReference type="EMBL" id="MU005971">
    <property type="protein sequence ID" value="KAF2861597.1"/>
    <property type="molecule type" value="Genomic_DNA"/>
</dbReference>
<organism evidence="1 2">
    <name type="scientific">Piedraia hortae CBS 480.64</name>
    <dbReference type="NCBI Taxonomy" id="1314780"/>
    <lineage>
        <taxon>Eukaryota</taxon>
        <taxon>Fungi</taxon>
        <taxon>Dikarya</taxon>
        <taxon>Ascomycota</taxon>
        <taxon>Pezizomycotina</taxon>
        <taxon>Dothideomycetes</taxon>
        <taxon>Dothideomycetidae</taxon>
        <taxon>Capnodiales</taxon>
        <taxon>Piedraiaceae</taxon>
        <taxon>Piedraia</taxon>
    </lineage>
</organism>
<keyword evidence="2" id="KW-1185">Reference proteome</keyword>
<proteinExistence type="predicted"/>
<name>A0A6A7C2X2_9PEZI</name>
<evidence type="ECO:0000313" key="1">
    <source>
        <dbReference type="EMBL" id="KAF2861597.1"/>
    </source>
</evidence>
<accession>A0A6A7C2X2</accession>
<protein>
    <submittedName>
        <fullName evidence="1">Uncharacterized protein</fullName>
    </submittedName>
</protein>